<protein>
    <submittedName>
        <fullName evidence="2">Uncharacterized protein</fullName>
    </submittedName>
</protein>
<feature type="signal peptide" evidence="1">
    <location>
        <begin position="1"/>
        <end position="15"/>
    </location>
</feature>
<gene>
    <name evidence="2" type="ORF">LSP00402_LOCUS13519</name>
</gene>
<reference evidence="2" key="1">
    <citation type="submission" date="2021-01" db="EMBL/GenBank/DDBJ databases">
        <authorList>
            <person name="Corre E."/>
            <person name="Pelletier E."/>
            <person name="Niang G."/>
            <person name="Scheremetjew M."/>
            <person name="Finn R."/>
            <person name="Kale V."/>
            <person name="Holt S."/>
            <person name="Cochrane G."/>
            <person name="Meng A."/>
            <person name="Brown T."/>
            <person name="Cohen L."/>
        </authorList>
    </citation>
    <scope>NUCLEOTIDE SEQUENCE</scope>
    <source>
        <strain evidence="2">CCMP622</strain>
    </source>
</reference>
<sequence>MAPFAIALLAASAFADPAKPNLPDQFSANLSSKSYFGTFQNGTIYYDAPAKKMRNDDAPFSVEEWIGIPGVYKQSNIYTPTGSYWITNDVCRNQGGKFYDLWGWVQAAKYYGTARIGDVECNIWKFFSSKTNITLYEHGDLPVMQVIETVGGLPGMTPQKISIEQVYLNITLGKPAEKDIALPAYCTEKPATCAPQTERVITMDHYIAHPPDHFNITDQDTADLLGDTVFTCSDVKRNHTKDDHYGVISHYRISVDTTWGQYALCNGYPGVCVGNEDFFVGREASMGIKEKGGQCANNSDVGTWYSFPAAGQCQSRGDLDAHKCTWFIEERVKTINLTCPFDTHKMLAACNEEPQTGQSIFAKASQIFAQSFASDDVADGGCPDLGGATKF</sequence>
<accession>A0A7S2TW06</accession>
<keyword evidence="1" id="KW-0732">Signal</keyword>
<evidence type="ECO:0000256" key="1">
    <source>
        <dbReference type="SAM" id="SignalP"/>
    </source>
</evidence>
<proteinExistence type="predicted"/>
<dbReference type="EMBL" id="HBHP01021725">
    <property type="protein sequence ID" value="CAD9769536.1"/>
    <property type="molecule type" value="Transcribed_RNA"/>
</dbReference>
<name>A0A7S2TW06_9EUKA</name>
<feature type="chain" id="PRO_5030604687" evidence="1">
    <location>
        <begin position="16"/>
        <end position="391"/>
    </location>
</feature>
<organism evidence="2">
    <name type="scientific">Lotharella oceanica</name>
    <dbReference type="NCBI Taxonomy" id="641309"/>
    <lineage>
        <taxon>Eukaryota</taxon>
        <taxon>Sar</taxon>
        <taxon>Rhizaria</taxon>
        <taxon>Cercozoa</taxon>
        <taxon>Chlorarachniophyceae</taxon>
        <taxon>Lotharella</taxon>
    </lineage>
</organism>
<dbReference type="AlphaFoldDB" id="A0A7S2TW06"/>
<evidence type="ECO:0000313" key="2">
    <source>
        <dbReference type="EMBL" id="CAD9769536.1"/>
    </source>
</evidence>